<dbReference type="PANTHER" id="PTHR28575:SF1">
    <property type="entry name" value="MEIOSIS-SPECIFIC PROTEIN MEI4"/>
    <property type="match status" value="1"/>
</dbReference>
<accession>A0ABV0SNF9</accession>
<sequence length="191" mass="21187">MSQDLFGGESPVCVADCDSETPDLLQPAAAPPSKHQRDSQRDALLPHMQFLQCLWSLQRLDSSSRGVEALCLTPEGDGGSVVAETICLLLDSVVAACKEPPVLPLSDHVLQACQVASRALDLICLPRWPSVDFMRRVEEPIIELTQILLHSKHPSRVERTLKLVQRGTSQDLRMLERVRESTNQECFHAVL</sequence>
<protein>
    <submittedName>
        <fullName evidence="3">Uncharacterized protein</fullName>
    </submittedName>
</protein>
<evidence type="ECO:0000313" key="3">
    <source>
        <dbReference type="EMBL" id="MEQ2222109.1"/>
    </source>
</evidence>
<comment type="similarity">
    <text evidence="2">Belongs to the MEI4L family.</text>
</comment>
<gene>
    <name evidence="3" type="ORF">ILYODFUR_022512</name>
</gene>
<dbReference type="InterPro" id="IPR025888">
    <property type="entry name" value="MEI4"/>
</dbReference>
<name>A0ABV0SNF9_9TELE</name>
<evidence type="ECO:0000256" key="2">
    <source>
        <dbReference type="ARBA" id="ARBA00093453"/>
    </source>
</evidence>
<organism evidence="3 4">
    <name type="scientific">Ilyodon furcidens</name>
    <name type="common">goldbreast splitfin</name>
    <dbReference type="NCBI Taxonomy" id="33524"/>
    <lineage>
        <taxon>Eukaryota</taxon>
        <taxon>Metazoa</taxon>
        <taxon>Chordata</taxon>
        <taxon>Craniata</taxon>
        <taxon>Vertebrata</taxon>
        <taxon>Euteleostomi</taxon>
        <taxon>Actinopterygii</taxon>
        <taxon>Neopterygii</taxon>
        <taxon>Teleostei</taxon>
        <taxon>Neoteleostei</taxon>
        <taxon>Acanthomorphata</taxon>
        <taxon>Ovalentaria</taxon>
        <taxon>Atherinomorphae</taxon>
        <taxon>Cyprinodontiformes</taxon>
        <taxon>Goodeidae</taxon>
        <taxon>Ilyodon</taxon>
    </lineage>
</organism>
<dbReference type="EMBL" id="JAHRIQ010002489">
    <property type="protein sequence ID" value="MEQ2222109.1"/>
    <property type="molecule type" value="Genomic_DNA"/>
</dbReference>
<dbReference type="PANTHER" id="PTHR28575">
    <property type="entry name" value="MEIOSIS-SPECIFIC PROTEIN MEI4"/>
    <property type="match status" value="1"/>
</dbReference>
<proteinExistence type="inferred from homology"/>
<keyword evidence="4" id="KW-1185">Reference proteome</keyword>
<dbReference type="Proteomes" id="UP001482620">
    <property type="component" value="Unassembled WGS sequence"/>
</dbReference>
<reference evidence="3 4" key="1">
    <citation type="submission" date="2021-06" db="EMBL/GenBank/DDBJ databases">
        <authorList>
            <person name="Palmer J.M."/>
        </authorList>
    </citation>
    <scope>NUCLEOTIDE SEQUENCE [LARGE SCALE GENOMIC DNA]</scope>
    <source>
        <strain evidence="4">if_2019</strain>
        <tissue evidence="3">Muscle</tissue>
    </source>
</reference>
<evidence type="ECO:0000313" key="4">
    <source>
        <dbReference type="Proteomes" id="UP001482620"/>
    </source>
</evidence>
<dbReference type="Pfam" id="PF13971">
    <property type="entry name" value="Mei4"/>
    <property type="match status" value="1"/>
</dbReference>
<comment type="caution">
    <text evidence="3">The sequence shown here is derived from an EMBL/GenBank/DDBJ whole genome shotgun (WGS) entry which is preliminary data.</text>
</comment>
<evidence type="ECO:0000256" key="1">
    <source>
        <dbReference type="ARBA" id="ARBA00023254"/>
    </source>
</evidence>
<keyword evidence="1" id="KW-0469">Meiosis</keyword>